<dbReference type="PANTHER" id="PTHR11786">
    <property type="entry name" value="N-HYDROXYARYLAMINE O-ACETYLTRANSFERASE"/>
    <property type="match status" value="1"/>
</dbReference>
<dbReference type="EC" id="2.3.1.118" evidence="3"/>
<proteinExistence type="inferred from homology"/>
<dbReference type="InterPro" id="IPR001447">
    <property type="entry name" value="Arylamine_N-AcTrfase"/>
</dbReference>
<protein>
    <submittedName>
        <fullName evidence="3">N-hydroxyarylamine O-acetyltransferase</fullName>
        <ecNumber evidence="3">2.3.1.118</ecNumber>
    </submittedName>
</protein>
<keyword evidence="4" id="KW-1185">Reference proteome</keyword>
<evidence type="ECO:0000313" key="3">
    <source>
        <dbReference type="EMBL" id="MBM7646659.1"/>
    </source>
</evidence>
<keyword evidence="3" id="KW-0808">Transferase</keyword>
<dbReference type="PANTHER" id="PTHR11786:SF0">
    <property type="entry name" value="ARYLAMINE N-ACETYLTRANSFERASE 4-RELATED"/>
    <property type="match status" value="1"/>
</dbReference>
<comment type="caution">
    <text evidence="3">The sequence shown here is derived from an EMBL/GenBank/DDBJ whole genome shotgun (WGS) entry which is preliminary data.</text>
</comment>
<organism evidence="3 4">
    <name type="scientific">Scopulibacillus daqui</name>
    <dbReference type="NCBI Taxonomy" id="1469162"/>
    <lineage>
        <taxon>Bacteria</taxon>
        <taxon>Bacillati</taxon>
        <taxon>Bacillota</taxon>
        <taxon>Bacilli</taxon>
        <taxon>Bacillales</taxon>
        <taxon>Sporolactobacillaceae</taxon>
        <taxon>Scopulibacillus</taxon>
    </lineage>
</organism>
<dbReference type="PRINTS" id="PR01543">
    <property type="entry name" value="ANATRNSFRASE"/>
</dbReference>
<comment type="similarity">
    <text evidence="1 2">Belongs to the arylamine N-acetyltransferase family.</text>
</comment>
<gene>
    <name evidence="3" type="ORF">JOD45_002891</name>
</gene>
<name>A0ABS2Q2Y7_9BACL</name>
<dbReference type="Gene3D" id="3.30.2140.20">
    <property type="match status" value="1"/>
</dbReference>
<reference evidence="3 4" key="1">
    <citation type="submission" date="2021-01" db="EMBL/GenBank/DDBJ databases">
        <title>Genomic Encyclopedia of Type Strains, Phase IV (KMG-IV): sequencing the most valuable type-strain genomes for metagenomic binning, comparative biology and taxonomic classification.</title>
        <authorList>
            <person name="Goeker M."/>
        </authorList>
    </citation>
    <scope>NUCLEOTIDE SEQUENCE [LARGE SCALE GENOMIC DNA]</scope>
    <source>
        <strain evidence="3 4">DSM 28236</strain>
    </source>
</reference>
<accession>A0ABS2Q2Y7</accession>
<dbReference type="InterPro" id="IPR053710">
    <property type="entry name" value="Arylamine_NAT_domain_sf"/>
</dbReference>
<dbReference type="Pfam" id="PF00797">
    <property type="entry name" value="Acetyltransf_2"/>
    <property type="match status" value="1"/>
</dbReference>
<dbReference type="InterPro" id="IPR038765">
    <property type="entry name" value="Papain-like_cys_pep_sf"/>
</dbReference>
<dbReference type="Proteomes" id="UP000808914">
    <property type="component" value="Unassembled WGS sequence"/>
</dbReference>
<dbReference type="RefSeq" id="WP_205004539.1">
    <property type="nucleotide sequence ID" value="NZ_JAFBER010000025.1"/>
</dbReference>
<keyword evidence="3" id="KW-0012">Acyltransferase</keyword>
<sequence>MNTEEYLERFKAVPPLQIDLSSLSRLQYLHITHIPFENLDVIHQIPITLNIENLYCKVVKQQRGGFCYELNGLFQQLLDQLGFNSYLIAGTVYAGDGKWAKEESHAAIIVELDKPYLVDVGFGDSFRQPIPLSGEIATDISGSYRIIEESQGVYLLQRKRGGEEWQIQHRFTCSPRSLTSFNDACRYNETSPDSPFTKEILVTIATEKGRDTLSGDTLTITNGQNKMKKHISKDQLEQVLKKHFKIDAKSVYHNKTLCFDK</sequence>
<dbReference type="EMBL" id="JAFBER010000025">
    <property type="protein sequence ID" value="MBM7646659.1"/>
    <property type="molecule type" value="Genomic_DNA"/>
</dbReference>
<evidence type="ECO:0000313" key="4">
    <source>
        <dbReference type="Proteomes" id="UP000808914"/>
    </source>
</evidence>
<dbReference type="GO" id="GO:0046990">
    <property type="term" value="F:N-hydroxyarylamine O-acetyltransferase activity"/>
    <property type="evidence" value="ECO:0007669"/>
    <property type="project" value="UniProtKB-EC"/>
</dbReference>
<evidence type="ECO:0000256" key="2">
    <source>
        <dbReference type="RuleBase" id="RU003452"/>
    </source>
</evidence>
<dbReference type="SUPFAM" id="SSF54001">
    <property type="entry name" value="Cysteine proteinases"/>
    <property type="match status" value="1"/>
</dbReference>
<evidence type="ECO:0000256" key="1">
    <source>
        <dbReference type="ARBA" id="ARBA00006547"/>
    </source>
</evidence>